<comment type="caution">
    <text evidence="1">The sequence shown here is derived from an EMBL/GenBank/DDBJ whole genome shotgun (WGS) entry which is preliminary data.</text>
</comment>
<sequence length="89" mass="10298">MHRRANARWNEQYSRTLDDNETEIRGTTPARGAHHNILRLYFRERVLSLSSRDPRLHNVKSAVTPQSVPVGVKVRRDQVSSSSFDRSLN</sequence>
<evidence type="ECO:0000313" key="1">
    <source>
        <dbReference type="EMBL" id="GFX87108.1"/>
    </source>
</evidence>
<dbReference type="EMBL" id="BMAU01021022">
    <property type="protein sequence ID" value="GFX87108.1"/>
    <property type="molecule type" value="Genomic_DNA"/>
</dbReference>
<protein>
    <submittedName>
        <fullName evidence="1">Uncharacterized protein</fullName>
    </submittedName>
</protein>
<proteinExistence type="predicted"/>
<name>A0A8X6UXD4_TRICX</name>
<organism evidence="1 2">
    <name type="scientific">Trichonephila clavipes</name>
    <name type="common">Golden silk orbweaver</name>
    <name type="synonym">Nephila clavipes</name>
    <dbReference type="NCBI Taxonomy" id="2585209"/>
    <lineage>
        <taxon>Eukaryota</taxon>
        <taxon>Metazoa</taxon>
        <taxon>Ecdysozoa</taxon>
        <taxon>Arthropoda</taxon>
        <taxon>Chelicerata</taxon>
        <taxon>Arachnida</taxon>
        <taxon>Araneae</taxon>
        <taxon>Araneomorphae</taxon>
        <taxon>Entelegynae</taxon>
        <taxon>Araneoidea</taxon>
        <taxon>Nephilidae</taxon>
        <taxon>Trichonephila</taxon>
    </lineage>
</organism>
<reference evidence="1" key="1">
    <citation type="submission" date="2020-08" db="EMBL/GenBank/DDBJ databases">
        <title>Multicomponent nature underlies the extraordinary mechanical properties of spider dragline silk.</title>
        <authorList>
            <person name="Kono N."/>
            <person name="Nakamura H."/>
            <person name="Mori M."/>
            <person name="Yoshida Y."/>
            <person name="Ohtoshi R."/>
            <person name="Malay A.D."/>
            <person name="Moran D.A.P."/>
            <person name="Tomita M."/>
            <person name="Numata K."/>
            <person name="Arakawa K."/>
        </authorList>
    </citation>
    <scope>NUCLEOTIDE SEQUENCE</scope>
</reference>
<dbReference type="Proteomes" id="UP000887159">
    <property type="component" value="Unassembled WGS sequence"/>
</dbReference>
<gene>
    <name evidence="1" type="ORF">TNCV_2151611</name>
</gene>
<keyword evidence="2" id="KW-1185">Reference proteome</keyword>
<dbReference type="AlphaFoldDB" id="A0A8X6UXD4"/>
<accession>A0A8X6UXD4</accession>
<evidence type="ECO:0000313" key="2">
    <source>
        <dbReference type="Proteomes" id="UP000887159"/>
    </source>
</evidence>